<comment type="caution">
    <text evidence="12">The sequence shown here is derived from an EMBL/GenBank/DDBJ whole genome shotgun (WGS) entry which is preliminary data.</text>
</comment>
<comment type="subcellular location">
    <subcellularLocation>
        <location evidence="1">Membrane</location>
        <topology evidence="1">Multi-pass membrane protein</topology>
    </subcellularLocation>
</comment>
<dbReference type="InterPro" id="IPR003445">
    <property type="entry name" value="Cat_transpt"/>
</dbReference>
<evidence type="ECO:0000256" key="6">
    <source>
        <dbReference type="ARBA" id="ARBA00022958"/>
    </source>
</evidence>
<feature type="compositionally biased region" description="Polar residues" evidence="10">
    <location>
        <begin position="264"/>
        <end position="275"/>
    </location>
</feature>
<evidence type="ECO:0000256" key="8">
    <source>
        <dbReference type="ARBA" id="ARBA00023065"/>
    </source>
</evidence>
<protein>
    <submittedName>
        <fullName evidence="12">Cation transport protein-domain-containing protein</fullName>
    </submittedName>
</protein>
<dbReference type="PIRSF" id="PIRSF002450">
    <property type="entry name" value="K+_transpter_TRK"/>
    <property type="match status" value="1"/>
</dbReference>
<gene>
    <name evidence="12" type="ORF">BDW59DRAFT_154225</name>
</gene>
<dbReference type="PANTHER" id="PTHR31064">
    <property type="entry name" value="POTASSIUM TRANSPORT PROTEIN DDB_G0292412-RELATED"/>
    <property type="match status" value="1"/>
</dbReference>
<feature type="transmembrane region" description="Helical" evidence="11">
    <location>
        <begin position="615"/>
        <end position="636"/>
    </location>
</feature>
<keyword evidence="13" id="KW-1185">Reference proteome</keyword>
<evidence type="ECO:0000256" key="2">
    <source>
        <dbReference type="ARBA" id="ARBA00009137"/>
    </source>
</evidence>
<name>A0ABR4HGX4_9EURO</name>
<evidence type="ECO:0000256" key="1">
    <source>
        <dbReference type="ARBA" id="ARBA00004141"/>
    </source>
</evidence>
<keyword evidence="7 11" id="KW-1133">Transmembrane helix</keyword>
<accession>A0ABR4HGX4</accession>
<evidence type="ECO:0000256" key="10">
    <source>
        <dbReference type="SAM" id="MobiDB-lite"/>
    </source>
</evidence>
<reference evidence="12 13" key="1">
    <citation type="submission" date="2024-07" db="EMBL/GenBank/DDBJ databases">
        <title>Section-level genome sequencing and comparative genomics of Aspergillus sections Usti and Cavernicolus.</title>
        <authorList>
            <consortium name="Lawrence Berkeley National Laboratory"/>
            <person name="Nybo J.L."/>
            <person name="Vesth T.C."/>
            <person name="Theobald S."/>
            <person name="Frisvad J.C."/>
            <person name="Larsen T.O."/>
            <person name="Kjaerboelling I."/>
            <person name="Rothschild-Mancinelli K."/>
            <person name="Lyhne E.K."/>
            <person name="Kogle M.E."/>
            <person name="Barry K."/>
            <person name="Clum A."/>
            <person name="Na H."/>
            <person name="Ledsgaard L."/>
            <person name="Lin J."/>
            <person name="Lipzen A."/>
            <person name="Kuo A."/>
            <person name="Riley R."/>
            <person name="Mondo S."/>
            <person name="LaButti K."/>
            <person name="Haridas S."/>
            <person name="Pangalinan J."/>
            <person name="Salamov A.A."/>
            <person name="Simmons B.A."/>
            <person name="Magnuson J.K."/>
            <person name="Chen J."/>
            <person name="Drula E."/>
            <person name="Henrissat B."/>
            <person name="Wiebenga A."/>
            <person name="Lubbers R.J."/>
            <person name="Gomes A.C."/>
            <person name="Makela M.R."/>
            <person name="Stajich J."/>
            <person name="Grigoriev I.V."/>
            <person name="Mortensen U.H."/>
            <person name="De vries R.P."/>
            <person name="Baker S.E."/>
            <person name="Andersen M.R."/>
        </authorList>
    </citation>
    <scope>NUCLEOTIDE SEQUENCE [LARGE SCALE GENOMIC DNA]</scope>
    <source>
        <strain evidence="12 13">CBS 600.67</strain>
    </source>
</reference>
<dbReference type="InterPro" id="IPR004773">
    <property type="entry name" value="K/Na_transp_Trk1/HKT1"/>
</dbReference>
<evidence type="ECO:0000256" key="9">
    <source>
        <dbReference type="ARBA" id="ARBA00023136"/>
    </source>
</evidence>
<feature type="compositionally biased region" description="Acidic residues" evidence="10">
    <location>
        <begin position="118"/>
        <end position="134"/>
    </location>
</feature>
<dbReference type="InterPro" id="IPR015958">
    <property type="entry name" value="Trk1_fungi"/>
</dbReference>
<evidence type="ECO:0000256" key="11">
    <source>
        <dbReference type="SAM" id="Phobius"/>
    </source>
</evidence>
<evidence type="ECO:0000256" key="7">
    <source>
        <dbReference type="ARBA" id="ARBA00022989"/>
    </source>
</evidence>
<feature type="transmembrane region" description="Helical" evidence="11">
    <location>
        <begin position="65"/>
        <end position="90"/>
    </location>
</feature>
<keyword evidence="9 11" id="KW-0472">Membrane</keyword>
<sequence>MWKIPLNFIFLHYAYIIFLGLLGLAVFHPYGNVSAIDSYFFGVSASTESGLNPVDVKDLKTYQQLFIYFVPLVSNLGFINILIIIVRLYWFEKRLKEIAPSVLRPRPEPSERGGTQFDQEEQSDETVQEPEAIDIGDPKSRTTEKTSEIDTGTLGNSQAESSDKDSVEVDLRRTVTFSDTSKALYIPSPRERDRGHPIIEVDHIPRRDDLAIDTDDDDDDGDDGAQRHHRQLGSVSIDGATAVTFVQAPSKSRESQIRPAVSLSRDSNLPGLSSQATLGRNSQFLNLTAKDRERLGGVEYRSLRLLLKIVIGYFFGLHLIGIVCLAAWIQHASPKYQDYLEECAQNKIWWAIYSAQTMTDNLGFTLTPDSMVTFQDAAFPMFIMSFLAYAGNTLYPCFLRLVIWIMFKLVPEDSSLKEPLNFLLSYPRRCYMLLFRSRPTWVLFGIIFILNFVDVLLILLLDLDNPAVNTISPGPRVMAAIFQAVSARHTGTTSFNLVDVNPAVQFSLLVMMYISVFPIAITVRASNIYEEKALGIYSSEPETDENNGKGYILTHMRNQLSFDLWYIFLGIFCICVAESKRIMDPSEPGFAVFSIFFETVSAYGNVGLSLGYPGVATSFCAQFSIFSKLVVCALMIRGRHRGLPSQLDRAILLPSERLVEDDRQVQSSQAAPLLHKSKSFMRRSEYRPLSKVRRYHTR</sequence>
<feature type="region of interest" description="Disordered" evidence="10">
    <location>
        <begin position="186"/>
        <end position="233"/>
    </location>
</feature>
<keyword evidence="8" id="KW-0406">Ion transport</keyword>
<dbReference type="InterPro" id="IPR051143">
    <property type="entry name" value="TrkH_K-transport"/>
</dbReference>
<feature type="transmembrane region" description="Helical" evidence="11">
    <location>
        <begin position="381"/>
        <end position="407"/>
    </location>
</feature>
<dbReference type="NCBIfam" id="TIGR00934">
    <property type="entry name" value="2a38euk"/>
    <property type="match status" value="1"/>
</dbReference>
<dbReference type="Pfam" id="PF02386">
    <property type="entry name" value="TrkH"/>
    <property type="match status" value="1"/>
</dbReference>
<evidence type="ECO:0000256" key="5">
    <source>
        <dbReference type="ARBA" id="ARBA00022692"/>
    </source>
</evidence>
<dbReference type="EMBL" id="JBFXLS010000121">
    <property type="protein sequence ID" value="KAL2814719.1"/>
    <property type="molecule type" value="Genomic_DNA"/>
</dbReference>
<dbReference type="Proteomes" id="UP001610335">
    <property type="component" value="Unassembled WGS sequence"/>
</dbReference>
<evidence type="ECO:0000256" key="3">
    <source>
        <dbReference type="ARBA" id="ARBA00022448"/>
    </source>
</evidence>
<feature type="region of interest" description="Disordered" evidence="10">
    <location>
        <begin position="248"/>
        <end position="275"/>
    </location>
</feature>
<feature type="region of interest" description="Disordered" evidence="10">
    <location>
        <begin position="104"/>
        <end position="168"/>
    </location>
</feature>
<feature type="transmembrane region" description="Helical" evidence="11">
    <location>
        <begin position="441"/>
        <end position="461"/>
    </location>
</feature>
<keyword evidence="6" id="KW-0630">Potassium</keyword>
<keyword evidence="3" id="KW-0813">Transport</keyword>
<feature type="transmembrane region" description="Helical" evidence="11">
    <location>
        <begin position="305"/>
        <end position="329"/>
    </location>
</feature>
<evidence type="ECO:0000313" key="12">
    <source>
        <dbReference type="EMBL" id="KAL2814719.1"/>
    </source>
</evidence>
<feature type="transmembrane region" description="Helical" evidence="11">
    <location>
        <begin position="503"/>
        <end position="523"/>
    </location>
</feature>
<proteinExistence type="inferred from homology"/>
<feature type="compositionally biased region" description="Polar residues" evidence="10">
    <location>
        <begin position="149"/>
        <end position="160"/>
    </location>
</feature>
<evidence type="ECO:0000256" key="4">
    <source>
        <dbReference type="ARBA" id="ARBA00022538"/>
    </source>
</evidence>
<feature type="compositionally biased region" description="Basic and acidic residues" evidence="10">
    <location>
        <begin position="189"/>
        <end position="210"/>
    </location>
</feature>
<keyword evidence="5 11" id="KW-0812">Transmembrane</keyword>
<feature type="transmembrane region" description="Helical" evidence="11">
    <location>
        <begin position="12"/>
        <end position="31"/>
    </location>
</feature>
<keyword evidence="4" id="KW-0633">Potassium transport</keyword>
<feature type="transmembrane region" description="Helical" evidence="11">
    <location>
        <begin position="564"/>
        <end position="583"/>
    </location>
</feature>
<evidence type="ECO:0000313" key="13">
    <source>
        <dbReference type="Proteomes" id="UP001610335"/>
    </source>
</evidence>
<feature type="compositionally biased region" description="Basic and acidic residues" evidence="10">
    <location>
        <begin position="136"/>
        <end position="148"/>
    </location>
</feature>
<comment type="similarity">
    <text evidence="2">Belongs to the TrkH potassium transport family.</text>
</comment>
<dbReference type="PANTHER" id="PTHR31064:SF5">
    <property type="entry name" value="POTASSIUM ION TRANSPORTER (EUROFUNG)"/>
    <property type="match status" value="1"/>
</dbReference>
<feature type="compositionally biased region" description="Acidic residues" evidence="10">
    <location>
        <begin position="211"/>
        <end position="223"/>
    </location>
</feature>
<organism evidence="12 13">
    <name type="scientific">Aspergillus cavernicola</name>
    <dbReference type="NCBI Taxonomy" id="176166"/>
    <lineage>
        <taxon>Eukaryota</taxon>
        <taxon>Fungi</taxon>
        <taxon>Dikarya</taxon>
        <taxon>Ascomycota</taxon>
        <taxon>Pezizomycotina</taxon>
        <taxon>Eurotiomycetes</taxon>
        <taxon>Eurotiomycetidae</taxon>
        <taxon>Eurotiales</taxon>
        <taxon>Aspergillaceae</taxon>
        <taxon>Aspergillus</taxon>
        <taxon>Aspergillus subgen. Nidulantes</taxon>
    </lineage>
</organism>